<organism evidence="1">
    <name type="scientific">uncultured Caudovirales phage</name>
    <dbReference type="NCBI Taxonomy" id="2100421"/>
    <lineage>
        <taxon>Viruses</taxon>
        <taxon>Duplodnaviria</taxon>
        <taxon>Heunggongvirae</taxon>
        <taxon>Uroviricota</taxon>
        <taxon>Caudoviricetes</taxon>
        <taxon>Peduoviridae</taxon>
        <taxon>Maltschvirus</taxon>
        <taxon>Maltschvirus maltsch</taxon>
    </lineage>
</organism>
<accession>A0A6J5TC83</accession>
<dbReference type="EMBL" id="LR797819">
    <property type="protein sequence ID" value="CAB4241130.1"/>
    <property type="molecule type" value="Genomic_DNA"/>
</dbReference>
<sequence>MNEQDIKQILFTCKSQDPDAEVDPNGVYCDNLDVIEFGNKIALAAARKERAECIKFVKSLNHLVARSLSEKRGGM</sequence>
<evidence type="ECO:0000313" key="1">
    <source>
        <dbReference type="EMBL" id="CAB4241130.1"/>
    </source>
</evidence>
<proteinExistence type="predicted"/>
<gene>
    <name evidence="1" type="ORF">UFOVP56_77</name>
</gene>
<name>A0A6J5TC83_9CAUD</name>
<reference evidence="1" key="1">
    <citation type="submission" date="2020-05" db="EMBL/GenBank/DDBJ databases">
        <authorList>
            <person name="Chiriac C."/>
            <person name="Salcher M."/>
            <person name="Ghai R."/>
            <person name="Kavagutti S V."/>
        </authorList>
    </citation>
    <scope>NUCLEOTIDE SEQUENCE</scope>
</reference>
<protein>
    <submittedName>
        <fullName evidence="1">Uncharacterized protein</fullName>
    </submittedName>
</protein>